<dbReference type="Pfam" id="PF00437">
    <property type="entry name" value="T2SSE"/>
    <property type="match status" value="1"/>
</dbReference>
<protein>
    <submittedName>
        <fullName evidence="5">Type II secretion system protein E</fullName>
    </submittedName>
</protein>
<dbReference type="InterPro" id="IPR027417">
    <property type="entry name" value="P-loop_NTPase"/>
</dbReference>
<dbReference type="InParanoid" id="A0A259U3I8"/>
<dbReference type="InterPro" id="IPR001482">
    <property type="entry name" value="T2SS/T4SS_dom"/>
</dbReference>
<dbReference type="CDD" id="cd01129">
    <property type="entry name" value="PulE-GspE-like"/>
    <property type="match status" value="1"/>
</dbReference>
<dbReference type="PROSITE" id="PS00662">
    <property type="entry name" value="T2SP_E"/>
    <property type="match status" value="1"/>
</dbReference>
<keyword evidence="2" id="KW-0547">Nucleotide-binding</keyword>
<dbReference type="AlphaFoldDB" id="A0A259U3I8"/>
<evidence type="ECO:0000256" key="3">
    <source>
        <dbReference type="ARBA" id="ARBA00022840"/>
    </source>
</evidence>
<proteinExistence type="inferred from homology"/>
<dbReference type="PANTHER" id="PTHR30258:SF1">
    <property type="entry name" value="PROTEIN TRANSPORT PROTEIN HOFB HOMOLOG"/>
    <property type="match status" value="1"/>
</dbReference>
<keyword evidence="6" id="KW-1185">Reference proteome</keyword>
<dbReference type="SUPFAM" id="SSF52540">
    <property type="entry name" value="P-loop containing nucleoside triphosphate hydrolases"/>
    <property type="match status" value="1"/>
</dbReference>
<sequence>MQALLRRGQVTAEQVTDAERARQSLGARTPLWRALAGTRGVDRDLVFAQAAATYAFRIAPVAEREPEAEFVKTVMESFPDELREELIDLRAAPYAYAQDQPSGILKLVFITEDPMRPELQKAVNALELERFELCYAPAGAVDKVIEEAFPRKNEYLERLAEDSGADFDFGVSFESGDKKLVDEDALEAEIARSSLVNLAEAIFVESVRTGASDIHIWPNANRQTEVHFRTDGRLQHWHTEDRGHPEALLSVIKDSALNVDRFERDMAQDGFIQRKVDGTLIRYRVSILPIANANPELRAESIVIRVLDDRKVVTDLSKLGLLEGALAQFDKAIRQPDGMVILTGPTGSGKSTTLVAALSNVVVPEINVLTVEDPVEYIIPGVRQIKLSHKLSLEGALRAILRHDPDVVMVGEMRDKDTAELGVKLANTGHLTFSTLHTNDAPSAVSRLYKMGLEPFLIAYAINLIVAQRLIRGLCPDCKKANPDPDLIMARELGFSEEEIASTTFYEPNAGGACPNCKGRGYKGRRAVAEALYFSPAIRQAIVEAGDTIDEDGIRELAISEGMLTLQASARELVKRGDTSMSEMMRVTAGEH</sequence>
<evidence type="ECO:0000313" key="6">
    <source>
        <dbReference type="Proteomes" id="UP000216446"/>
    </source>
</evidence>
<evidence type="ECO:0000256" key="2">
    <source>
        <dbReference type="ARBA" id="ARBA00022741"/>
    </source>
</evidence>
<evidence type="ECO:0000256" key="1">
    <source>
        <dbReference type="ARBA" id="ARBA00006611"/>
    </source>
</evidence>
<evidence type="ECO:0000259" key="4">
    <source>
        <dbReference type="PROSITE" id="PS00662"/>
    </source>
</evidence>
<organism evidence="5 6">
    <name type="scientific">Rubricoccus marinus</name>
    <dbReference type="NCBI Taxonomy" id="716817"/>
    <lineage>
        <taxon>Bacteria</taxon>
        <taxon>Pseudomonadati</taxon>
        <taxon>Rhodothermota</taxon>
        <taxon>Rhodothermia</taxon>
        <taxon>Rhodothermales</taxon>
        <taxon>Rubricoccaceae</taxon>
        <taxon>Rubricoccus</taxon>
    </lineage>
</organism>
<accession>A0A259U3I8</accession>
<reference evidence="5 6" key="1">
    <citation type="submission" date="2016-11" db="EMBL/GenBank/DDBJ databases">
        <title>Study of marine rhodopsin-containing bacteria.</title>
        <authorList>
            <person name="Yoshizawa S."/>
            <person name="Kumagai Y."/>
            <person name="Kogure K."/>
        </authorList>
    </citation>
    <scope>NUCLEOTIDE SEQUENCE [LARGE SCALE GENOMIC DNA]</scope>
    <source>
        <strain evidence="5 6">SG-29</strain>
    </source>
</reference>
<dbReference type="GO" id="GO:0005524">
    <property type="term" value="F:ATP binding"/>
    <property type="evidence" value="ECO:0007669"/>
    <property type="project" value="UniProtKB-KW"/>
</dbReference>
<dbReference type="GO" id="GO:0016887">
    <property type="term" value="F:ATP hydrolysis activity"/>
    <property type="evidence" value="ECO:0007669"/>
    <property type="project" value="TreeGrafter"/>
</dbReference>
<comment type="caution">
    <text evidence="5">The sequence shown here is derived from an EMBL/GenBank/DDBJ whole genome shotgun (WGS) entry which is preliminary data.</text>
</comment>
<dbReference type="PANTHER" id="PTHR30258">
    <property type="entry name" value="TYPE II SECRETION SYSTEM PROTEIN GSPE-RELATED"/>
    <property type="match status" value="1"/>
</dbReference>
<dbReference type="EMBL" id="MQWB01000001">
    <property type="protein sequence ID" value="OZC04521.1"/>
    <property type="molecule type" value="Genomic_DNA"/>
</dbReference>
<gene>
    <name evidence="5" type="ORF">BSZ36_00795</name>
</gene>
<evidence type="ECO:0000313" key="5">
    <source>
        <dbReference type="EMBL" id="OZC04521.1"/>
    </source>
</evidence>
<keyword evidence="3" id="KW-0067">ATP-binding</keyword>
<dbReference type="Gene3D" id="3.40.50.300">
    <property type="entry name" value="P-loop containing nucleotide triphosphate hydrolases"/>
    <property type="match status" value="1"/>
</dbReference>
<name>A0A259U3I8_9BACT</name>
<dbReference type="Proteomes" id="UP000216446">
    <property type="component" value="Unassembled WGS sequence"/>
</dbReference>
<dbReference type="GO" id="GO:0005886">
    <property type="term" value="C:plasma membrane"/>
    <property type="evidence" value="ECO:0007669"/>
    <property type="project" value="TreeGrafter"/>
</dbReference>
<feature type="domain" description="Bacterial type II secretion system protein E" evidence="4">
    <location>
        <begin position="401"/>
        <end position="415"/>
    </location>
</feature>
<comment type="similarity">
    <text evidence="1">Belongs to the GSP E family.</text>
</comment>
<dbReference type="Gene3D" id="3.30.450.90">
    <property type="match status" value="1"/>
</dbReference>